<protein>
    <submittedName>
        <fullName evidence="2">Uncharacterized protein</fullName>
    </submittedName>
</protein>
<sequence>MSEFDGIDGNILITIVINIVMLNQFDAKNCIDLSATMENSFSLANISKTLDNIQYEFMNDTIYYNYDILQTPINIFFHVKLGNLGWVLNFISNYLMNSELCKFGNDSYQMNAYYINYQIEIQQGVYLASDEIIPWTIANLTKVYLIQRFNQIVENSSSKHNL</sequence>
<keyword evidence="1" id="KW-1185">Reference proteome</keyword>
<dbReference type="Proteomes" id="UP000887540">
    <property type="component" value="Unplaced"/>
</dbReference>
<accession>A0A914D8W3</accession>
<evidence type="ECO:0000313" key="2">
    <source>
        <dbReference type="WBParaSite" id="ACRNAN_scaffold21.g28851.t1"/>
    </source>
</evidence>
<name>A0A914D8W3_9BILA</name>
<evidence type="ECO:0000313" key="1">
    <source>
        <dbReference type="Proteomes" id="UP000887540"/>
    </source>
</evidence>
<dbReference type="WBParaSite" id="ACRNAN_scaffold21.g28851.t1">
    <property type="protein sequence ID" value="ACRNAN_scaffold21.g28851.t1"/>
    <property type="gene ID" value="ACRNAN_scaffold21.g28851"/>
</dbReference>
<dbReference type="AlphaFoldDB" id="A0A914D8W3"/>
<reference evidence="2" key="1">
    <citation type="submission" date="2022-11" db="UniProtKB">
        <authorList>
            <consortium name="WormBaseParasite"/>
        </authorList>
    </citation>
    <scope>IDENTIFICATION</scope>
</reference>
<proteinExistence type="predicted"/>
<organism evidence="1 2">
    <name type="scientific">Acrobeloides nanus</name>
    <dbReference type="NCBI Taxonomy" id="290746"/>
    <lineage>
        <taxon>Eukaryota</taxon>
        <taxon>Metazoa</taxon>
        <taxon>Ecdysozoa</taxon>
        <taxon>Nematoda</taxon>
        <taxon>Chromadorea</taxon>
        <taxon>Rhabditida</taxon>
        <taxon>Tylenchina</taxon>
        <taxon>Cephalobomorpha</taxon>
        <taxon>Cephaloboidea</taxon>
        <taxon>Cephalobidae</taxon>
        <taxon>Acrobeloides</taxon>
    </lineage>
</organism>